<feature type="region of interest" description="Disordered" evidence="18">
    <location>
        <begin position="261"/>
        <end position="286"/>
    </location>
</feature>
<keyword evidence="8" id="KW-0964">Secreted</keyword>
<feature type="compositionally biased region" description="Acidic residues" evidence="18">
    <location>
        <begin position="393"/>
        <end position="413"/>
    </location>
</feature>
<feature type="compositionally biased region" description="Low complexity" evidence="18">
    <location>
        <begin position="35"/>
        <end position="70"/>
    </location>
</feature>
<sequence>GGHSRGLHTQPEQEPPLLPAAAHPPAPRLRGCRRGGASRAGRLRASACAEQGPLRASPAARPSGARPPARNNGCSPVAEEPARQLARGTLLNVPCGQGKEEKPGAVSALCRRRVRGSPAVPIWSRRSAFLGVIGVCYWIQVPPQLVAALPRGRPLGPRRWTSPRVLRAGAVCVCARGSQPLRHPRAAGTVGRLAGARTLRCLPSHARHELVESCDSPDAFLDIHSSYSASGEGEKITGSTSVCSCVKKVFSHGCVHERAFQGKGRSRSSSRKDQAGCGRGSRKDERGSPLCGLNFLITLEDIVCNDMRSAGSRTKEGVVHGVTTVAEKTKEQVSNVGGAVVTGVTAVAQKTVEGAGNIAAATGLVKKDQLAKQNEEGFLQEGMVNNTGAPVDPENEAYEMPPEEEYQDYEPEA</sequence>
<dbReference type="GO" id="GO:0016020">
    <property type="term" value="C:membrane"/>
    <property type="evidence" value="ECO:0007669"/>
    <property type="project" value="UniProtKB-SubCell"/>
</dbReference>
<name>A0A8D2NH40_ZONAL</name>
<evidence type="ECO:0000256" key="1">
    <source>
        <dbReference type="ARBA" id="ARBA00004123"/>
    </source>
</evidence>
<dbReference type="Ensembl" id="ENSZALT00000027949.1">
    <property type="protein sequence ID" value="ENSZALP00000021411.1"/>
    <property type="gene ID" value="ENSZALG00000016768.1"/>
</dbReference>
<dbReference type="AlphaFoldDB" id="A0A8D2NH40"/>
<reference evidence="19" key="1">
    <citation type="submission" date="2025-08" db="UniProtKB">
        <authorList>
            <consortium name="Ensembl"/>
        </authorList>
    </citation>
    <scope>IDENTIFICATION</scope>
</reference>
<dbReference type="SUPFAM" id="SSF118375">
    <property type="entry name" value="Synuclein"/>
    <property type="match status" value="1"/>
</dbReference>
<feature type="compositionally biased region" description="Pro residues" evidence="18">
    <location>
        <begin position="13"/>
        <end position="27"/>
    </location>
</feature>
<evidence type="ECO:0000256" key="5">
    <source>
        <dbReference type="ARBA" id="ARBA00009147"/>
    </source>
</evidence>
<dbReference type="GO" id="GO:0048488">
    <property type="term" value="P:synaptic vesicle endocytosis"/>
    <property type="evidence" value="ECO:0007669"/>
    <property type="project" value="TreeGrafter"/>
</dbReference>
<evidence type="ECO:0000256" key="9">
    <source>
        <dbReference type="ARBA" id="ARBA00022723"/>
    </source>
</evidence>
<keyword evidence="20" id="KW-1185">Reference proteome</keyword>
<evidence type="ECO:0000256" key="6">
    <source>
        <dbReference type="ARBA" id="ARBA00017952"/>
    </source>
</evidence>
<accession>A0A8D2NH40</accession>
<keyword evidence="13" id="KW-0770">Synapse</keyword>
<keyword evidence="12" id="KW-0186">Copper</keyword>
<evidence type="ECO:0000256" key="7">
    <source>
        <dbReference type="ARBA" id="ARBA00022490"/>
    </source>
</evidence>
<dbReference type="GO" id="GO:0005634">
    <property type="term" value="C:nucleus"/>
    <property type="evidence" value="ECO:0007669"/>
    <property type="project" value="UniProtKB-SubCell"/>
</dbReference>
<evidence type="ECO:0000256" key="4">
    <source>
        <dbReference type="ARBA" id="ARBA00004613"/>
    </source>
</evidence>
<evidence type="ECO:0000256" key="13">
    <source>
        <dbReference type="ARBA" id="ARBA00023018"/>
    </source>
</evidence>
<evidence type="ECO:0000256" key="3">
    <source>
        <dbReference type="ARBA" id="ARBA00004496"/>
    </source>
</evidence>
<reference evidence="19" key="2">
    <citation type="submission" date="2025-09" db="UniProtKB">
        <authorList>
            <consortium name="Ensembl"/>
        </authorList>
    </citation>
    <scope>IDENTIFICATION</scope>
</reference>
<keyword evidence="15" id="KW-0539">Nucleus</keyword>
<evidence type="ECO:0000256" key="16">
    <source>
        <dbReference type="ARBA" id="ARBA00034103"/>
    </source>
</evidence>
<dbReference type="PRINTS" id="PR01212">
    <property type="entry name" value="ASYNUCLEIN"/>
</dbReference>
<dbReference type="GO" id="GO:0043679">
    <property type="term" value="C:axon terminus"/>
    <property type="evidence" value="ECO:0007669"/>
    <property type="project" value="TreeGrafter"/>
</dbReference>
<evidence type="ECO:0000256" key="15">
    <source>
        <dbReference type="ARBA" id="ARBA00023242"/>
    </source>
</evidence>
<evidence type="ECO:0000313" key="19">
    <source>
        <dbReference type="Ensembl" id="ENSZALP00000021411.1"/>
    </source>
</evidence>
<dbReference type="InterPro" id="IPR001058">
    <property type="entry name" value="Synuclein"/>
</dbReference>
<feature type="region of interest" description="Disordered" evidence="18">
    <location>
        <begin position="1"/>
        <end position="81"/>
    </location>
</feature>
<proteinExistence type="inferred from homology"/>
<keyword evidence="14" id="KW-0472">Membrane</keyword>
<dbReference type="Pfam" id="PF01387">
    <property type="entry name" value="Synuclein"/>
    <property type="match status" value="1"/>
</dbReference>
<comment type="similarity">
    <text evidence="5 17">Belongs to the synuclein family.</text>
</comment>
<feature type="region of interest" description="Disordered" evidence="18">
    <location>
        <begin position="377"/>
        <end position="413"/>
    </location>
</feature>
<dbReference type="GO" id="GO:0007268">
    <property type="term" value="P:chemical synaptic transmission"/>
    <property type="evidence" value="ECO:0007669"/>
    <property type="project" value="TreeGrafter"/>
</dbReference>
<keyword evidence="9" id="KW-0479">Metal-binding</keyword>
<evidence type="ECO:0000256" key="12">
    <source>
        <dbReference type="ARBA" id="ARBA00023008"/>
    </source>
</evidence>
<keyword evidence="10" id="KW-0677">Repeat</keyword>
<dbReference type="PANTHER" id="PTHR13820:SF5">
    <property type="entry name" value="ALPHA-SYNUCLEIN"/>
    <property type="match status" value="1"/>
</dbReference>
<gene>
    <name evidence="19" type="primary">SNCA</name>
</gene>
<dbReference type="GO" id="GO:0050808">
    <property type="term" value="P:synapse organization"/>
    <property type="evidence" value="ECO:0007669"/>
    <property type="project" value="TreeGrafter"/>
</dbReference>
<keyword evidence="11" id="KW-0007">Acetylation</keyword>
<dbReference type="InterPro" id="IPR002460">
    <property type="entry name" value="Synuclein_alpha"/>
</dbReference>
<organism evidence="19 20">
    <name type="scientific">Zonotrichia albicollis</name>
    <name type="common">White-throated sparrow</name>
    <name type="synonym">Fringilla albicollis</name>
    <dbReference type="NCBI Taxonomy" id="44394"/>
    <lineage>
        <taxon>Eukaryota</taxon>
        <taxon>Metazoa</taxon>
        <taxon>Chordata</taxon>
        <taxon>Craniata</taxon>
        <taxon>Vertebrata</taxon>
        <taxon>Euteleostomi</taxon>
        <taxon>Archelosauria</taxon>
        <taxon>Archosauria</taxon>
        <taxon>Dinosauria</taxon>
        <taxon>Saurischia</taxon>
        <taxon>Theropoda</taxon>
        <taxon>Coelurosauria</taxon>
        <taxon>Aves</taxon>
        <taxon>Neognathae</taxon>
        <taxon>Neoaves</taxon>
        <taxon>Telluraves</taxon>
        <taxon>Australaves</taxon>
        <taxon>Passeriformes</taxon>
        <taxon>Passerellidae</taxon>
        <taxon>Zonotrichia</taxon>
    </lineage>
</organism>
<dbReference type="GO" id="GO:0014059">
    <property type="term" value="P:regulation of dopamine secretion"/>
    <property type="evidence" value="ECO:0007669"/>
    <property type="project" value="InterPro"/>
</dbReference>
<dbReference type="PANTHER" id="PTHR13820">
    <property type="entry name" value="SYNUCLEIN"/>
    <property type="match status" value="1"/>
</dbReference>
<dbReference type="GO" id="GO:1903136">
    <property type="term" value="F:cuprous ion binding"/>
    <property type="evidence" value="ECO:0007669"/>
    <property type="project" value="TreeGrafter"/>
</dbReference>
<keyword evidence="7" id="KW-0963">Cytoplasm</keyword>
<protein>
    <recommendedName>
        <fullName evidence="6 17">Alpha-synuclein</fullName>
    </recommendedName>
</protein>
<evidence type="ECO:0000256" key="17">
    <source>
        <dbReference type="RuleBase" id="RU361225"/>
    </source>
</evidence>
<evidence type="ECO:0000256" key="14">
    <source>
        <dbReference type="ARBA" id="ARBA00023136"/>
    </source>
</evidence>
<dbReference type="GO" id="GO:0005576">
    <property type="term" value="C:extracellular region"/>
    <property type="evidence" value="ECO:0007669"/>
    <property type="project" value="UniProtKB-SubCell"/>
</dbReference>
<dbReference type="Proteomes" id="UP000694413">
    <property type="component" value="Unassembled WGS sequence"/>
</dbReference>
<dbReference type="PRINTS" id="PR01211">
    <property type="entry name" value="SYNUCLEIN"/>
</dbReference>
<comment type="subcellular location">
    <subcellularLocation>
        <location evidence="3">Cytoplasm</location>
    </subcellularLocation>
    <subcellularLocation>
        <location evidence="2">Membrane</location>
    </subcellularLocation>
    <subcellularLocation>
        <location evidence="1">Nucleus</location>
    </subcellularLocation>
    <subcellularLocation>
        <location evidence="4">Secreted</location>
    </subcellularLocation>
    <subcellularLocation>
        <location evidence="16">Synapse</location>
    </subcellularLocation>
</comment>
<evidence type="ECO:0000256" key="18">
    <source>
        <dbReference type="SAM" id="MobiDB-lite"/>
    </source>
</evidence>
<evidence type="ECO:0000256" key="8">
    <source>
        <dbReference type="ARBA" id="ARBA00022525"/>
    </source>
</evidence>
<dbReference type="GO" id="GO:0005737">
    <property type="term" value="C:cytoplasm"/>
    <property type="evidence" value="ECO:0007669"/>
    <property type="project" value="UniProtKB-SubCell"/>
</dbReference>
<evidence type="ECO:0000256" key="11">
    <source>
        <dbReference type="ARBA" id="ARBA00022990"/>
    </source>
</evidence>
<evidence type="ECO:0000313" key="20">
    <source>
        <dbReference type="Proteomes" id="UP000694413"/>
    </source>
</evidence>
<evidence type="ECO:0000256" key="2">
    <source>
        <dbReference type="ARBA" id="ARBA00004370"/>
    </source>
</evidence>
<evidence type="ECO:0000256" key="10">
    <source>
        <dbReference type="ARBA" id="ARBA00022737"/>
    </source>
</evidence>
<dbReference type="FunFam" id="1.10.287.700:FF:000001">
    <property type="entry name" value="Alpha-synuclein"/>
    <property type="match status" value="1"/>
</dbReference>
<dbReference type="Gene3D" id="1.10.287.700">
    <property type="entry name" value="Helix hairpin bin"/>
    <property type="match status" value="1"/>
</dbReference>
<dbReference type="GO" id="GO:0043025">
    <property type="term" value="C:neuronal cell body"/>
    <property type="evidence" value="ECO:0007669"/>
    <property type="project" value="TreeGrafter"/>
</dbReference>